<feature type="domain" description="Serine aminopeptidase S33" evidence="1">
    <location>
        <begin position="69"/>
        <end position="174"/>
    </location>
</feature>
<dbReference type="OrthoDB" id="9777090at2"/>
<keyword evidence="3" id="KW-1185">Reference proteome</keyword>
<dbReference type="AlphaFoldDB" id="A0A1M5IV64"/>
<evidence type="ECO:0000313" key="2">
    <source>
        <dbReference type="EMBL" id="SHG32156.1"/>
    </source>
</evidence>
<dbReference type="Gene3D" id="3.40.50.1820">
    <property type="entry name" value="alpha/beta hydrolase"/>
    <property type="match status" value="1"/>
</dbReference>
<dbReference type="EMBL" id="FQWL01000001">
    <property type="protein sequence ID" value="SHG32156.1"/>
    <property type="molecule type" value="Genomic_DNA"/>
</dbReference>
<evidence type="ECO:0000313" key="3">
    <source>
        <dbReference type="Proteomes" id="UP000184532"/>
    </source>
</evidence>
<name>A0A1M5IV64_9FLAO</name>
<gene>
    <name evidence="2" type="ORF">SAMN04488116_0945</name>
</gene>
<dbReference type="STRING" id="570519.SAMN04488116_0945"/>
<dbReference type="Pfam" id="PF12146">
    <property type="entry name" value="Hydrolase_4"/>
    <property type="match status" value="2"/>
</dbReference>
<feature type="domain" description="Serine aminopeptidase S33" evidence="1">
    <location>
        <begin position="202"/>
        <end position="254"/>
    </location>
</feature>
<protein>
    <recommendedName>
        <fullName evidence="1">Serine aminopeptidase S33 domain-containing protein</fullName>
    </recommendedName>
</protein>
<accession>A0A1M5IV64</accession>
<dbReference type="PANTHER" id="PTHR12277">
    <property type="entry name" value="ALPHA/BETA HYDROLASE DOMAIN-CONTAINING PROTEIN"/>
    <property type="match status" value="1"/>
</dbReference>
<evidence type="ECO:0000259" key="1">
    <source>
        <dbReference type="Pfam" id="PF12146"/>
    </source>
</evidence>
<dbReference type="Proteomes" id="UP000184532">
    <property type="component" value="Unassembled WGS sequence"/>
</dbReference>
<proteinExistence type="predicted"/>
<sequence length="267" mass="30648">MQKLKRAVLILLSLFLLVILMFHTLQDKLIFLPSQLPMDYTYTFSHPFEEIFLDTPDGARLNALHFKSQESKGLILYFHGNAGDLSRWGLIAMDFVDLGYDVLIMDYRGYGKSNGEEERSEEVLFADAQLFYDLARKNYQEEAIVLYGRSLGSGIATYLASRNNPSKLLLETPYYSLVDVAKGRFPFLPVKQIMKYQLNSFDFMKKVKAPIRIFHGTQDKIVPYASGKKLFDSISNPDKVMYTISEGEHNNLVDFESFQTAIRSELD</sequence>
<dbReference type="SUPFAM" id="SSF53474">
    <property type="entry name" value="alpha/beta-Hydrolases"/>
    <property type="match status" value="1"/>
</dbReference>
<dbReference type="PANTHER" id="PTHR12277:SF81">
    <property type="entry name" value="PROTEIN ABHD13"/>
    <property type="match status" value="1"/>
</dbReference>
<reference evidence="3" key="1">
    <citation type="submission" date="2016-11" db="EMBL/GenBank/DDBJ databases">
        <authorList>
            <person name="Varghese N."/>
            <person name="Submissions S."/>
        </authorList>
    </citation>
    <scope>NUCLEOTIDE SEQUENCE [LARGE SCALE GENOMIC DNA]</scope>
    <source>
        <strain evidence="3">DSM 22638</strain>
    </source>
</reference>
<dbReference type="InterPro" id="IPR029058">
    <property type="entry name" value="AB_hydrolase_fold"/>
</dbReference>
<organism evidence="2 3">
    <name type="scientific">Flagellimonas flava</name>
    <dbReference type="NCBI Taxonomy" id="570519"/>
    <lineage>
        <taxon>Bacteria</taxon>
        <taxon>Pseudomonadati</taxon>
        <taxon>Bacteroidota</taxon>
        <taxon>Flavobacteriia</taxon>
        <taxon>Flavobacteriales</taxon>
        <taxon>Flavobacteriaceae</taxon>
        <taxon>Flagellimonas</taxon>
    </lineage>
</organism>
<dbReference type="InterPro" id="IPR022742">
    <property type="entry name" value="Hydrolase_4"/>
</dbReference>
<dbReference type="RefSeq" id="WP_073177200.1">
    <property type="nucleotide sequence ID" value="NZ_FQWL01000001.1"/>
</dbReference>